<dbReference type="GO" id="GO:0005737">
    <property type="term" value="C:cytoplasm"/>
    <property type="evidence" value="ECO:0007669"/>
    <property type="project" value="InterPro"/>
</dbReference>
<evidence type="ECO:0000256" key="9">
    <source>
        <dbReference type="SAM" id="MobiDB-lite"/>
    </source>
</evidence>
<dbReference type="PROSITE" id="PS50894">
    <property type="entry name" value="HPT"/>
    <property type="match status" value="1"/>
</dbReference>
<dbReference type="CDD" id="cd00088">
    <property type="entry name" value="HPT"/>
    <property type="match status" value="1"/>
</dbReference>
<dbReference type="EMBL" id="JAMOIL010000026">
    <property type="protein sequence ID" value="MCM0621989.1"/>
    <property type="molecule type" value="Genomic_DNA"/>
</dbReference>
<dbReference type="PANTHER" id="PTHR43395">
    <property type="entry name" value="SENSOR HISTIDINE KINASE CHEA"/>
    <property type="match status" value="1"/>
</dbReference>
<dbReference type="PRINTS" id="PR00344">
    <property type="entry name" value="BCTRLSENSOR"/>
</dbReference>
<dbReference type="AlphaFoldDB" id="A0A9X2DCJ0"/>
<dbReference type="SUPFAM" id="SSF47384">
    <property type="entry name" value="Homodimeric domain of signal transducing histidine kinase"/>
    <property type="match status" value="1"/>
</dbReference>
<dbReference type="Pfam" id="PF02518">
    <property type="entry name" value="HATPase_c"/>
    <property type="match status" value="1"/>
</dbReference>
<feature type="domain" description="CheW-like" evidence="11">
    <location>
        <begin position="646"/>
        <end position="784"/>
    </location>
</feature>
<name>A0A9X2DCJ0_9ACTN</name>
<comment type="subcellular location">
    <subcellularLocation>
        <location evidence="2">Cell membrane</location>
    </subcellularLocation>
</comment>
<evidence type="ECO:0000259" key="11">
    <source>
        <dbReference type="PROSITE" id="PS50851"/>
    </source>
</evidence>
<dbReference type="SMART" id="SM00387">
    <property type="entry name" value="HATPase_c"/>
    <property type="match status" value="1"/>
</dbReference>
<dbReference type="InterPro" id="IPR036061">
    <property type="entry name" value="CheW-like_dom_sf"/>
</dbReference>
<dbReference type="InterPro" id="IPR036890">
    <property type="entry name" value="HATPase_C_sf"/>
</dbReference>
<dbReference type="Pfam" id="PF01627">
    <property type="entry name" value="Hpt"/>
    <property type="match status" value="1"/>
</dbReference>
<evidence type="ECO:0000256" key="5">
    <source>
        <dbReference type="ARBA" id="ARBA00022679"/>
    </source>
</evidence>
<dbReference type="SMART" id="SM00260">
    <property type="entry name" value="CheW"/>
    <property type="match status" value="2"/>
</dbReference>
<evidence type="ECO:0000259" key="12">
    <source>
        <dbReference type="PROSITE" id="PS50894"/>
    </source>
</evidence>
<dbReference type="Pfam" id="PF01584">
    <property type="entry name" value="CheW"/>
    <property type="match status" value="2"/>
</dbReference>
<dbReference type="InterPro" id="IPR005467">
    <property type="entry name" value="His_kinase_dom"/>
</dbReference>
<gene>
    <name evidence="13" type="ORF">M8330_16990</name>
</gene>
<evidence type="ECO:0000256" key="8">
    <source>
        <dbReference type="PROSITE-ProRule" id="PRU00110"/>
    </source>
</evidence>
<dbReference type="Proteomes" id="UP001139485">
    <property type="component" value="Unassembled WGS sequence"/>
</dbReference>
<feature type="region of interest" description="Disordered" evidence="9">
    <location>
        <begin position="148"/>
        <end position="183"/>
    </location>
</feature>
<dbReference type="Gene3D" id="3.30.565.10">
    <property type="entry name" value="Histidine kinase-like ATPase, C-terminal domain"/>
    <property type="match status" value="1"/>
</dbReference>
<dbReference type="Pfam" id="PF02895">
    <property type="entry name" value="H-kinase_dim"/>
    <property type="match status" value="1"/>
</dbReference>
<keyword evidence="7" id="KW-0902">Two-component regulatory system</keyword>
<evidence type="ECO:0000313" key="14">
    <source>
        <dbReference type="Proteomes" id="UP001139485"/>
    </source>
</evidence>
<dbReference type="PROSITE" id="PS50109">
    <property type="entry name" value="HIS_KIN"/>
    <property type="match status" value="1"/>
</dbReference>
<dbReference type="InterPro" id="IPR003594">
    <property type="entry name" value="HATPase_dom"/>
</dbReference>
<proteinExistence type="predicted"/>
<feature type="compositionally biased region" description="Low complexity" evidence="9">
    <location>
        <begin position="148"/>
        <end position="174"/>
    </location>
</feature>
<dbReference type="FunFam" id="3.30.565.10:FF:000016">
    <property type="entry name" value="Chemotaxis protein CheA, putative"/>
    <property type="match status" value="1"/>
</dbReference>
<evidence type="ECO:0000256" key="4">
    <source>
        <dbReference type="ARBA" id="ARBA00022553"/>
    </source>
</evidence>
<dbReference type="InterPro" id="IPR051315">
    <property type="entry name" value="Bact_Chemotaxis_CheA"/>
</dbReference>
<evidence type="ECO:0000256" key="7">
    <source>
        <dbReference type="ARBA" id="ARBA00023012"/>
    </source>
</evidence>
<dbReference type="InterPro" id="IPR008207">
    <property type="entry name" value="Sig_transdc_His_kin_Hpt_dom"/>
</dbReference>
<dbReference type="InterPro" id="IPR004105">
    <property type="entry name" value="CheA-like_dim"/>
</dbReference>
<dbReference type="PROSITE" id="PS50851">
    <property type="entry name" value="CHEW"/>
    <property type="match status" value="2"/>
</dbReference>
<comment type="catalytic activity">
    <reaction evidence="1">
        <text>ATP + protein L-histidine = ADP + protein N-phospho-L-histidine.</text>
        <dbReference type="EC" id="2.7.13.3"/>
    </reaction>
</comment>
<dbReference type="GO" id="GO:0005886">
    <property type="term" value="C:plasma membrane"/>
    <property type="evidence" value="ECO:0007669"/>
    <property type="project" value="UniProtKB-SubCell"/>
</dbReference>
<reference evidence="13" key="1">
    <citation type="submission" date="2022-05" db="EMBL/GenBank/DDBJ databases">
        <authorList>
            <person name="Tuo L."/>
        </authorList>
    </citation>
    <scope>NUCLEOTIDE SEQUENCE</scope>
    <source>
        <strain evidence="13">BSK12Z-4</strain>
    </source>
</reference>
<keyword evidence="5" id="KW-0808">Transferase</keyword>
<dbReference type="PANTHER" id="PTHR43395:SF1">
    <property type="entry name" value="CHEMOTAXIS PROTEIN CHEA"/>
    <property type="match status" value="1"/>
</dbReference>
<dbReference type="InterPro" id="IPR036097">
    <property type="entry name" value="HisK_dim/P_sf"/>
</dbReference>
<feature type="modified residue" description="Phosphohistidine" evidence="8">
    <location>
        <position position="64"/>
    </location>
</feature>
<dbReference type="Gene3D" id="2.30.30.40">
    <property type="entry name" value="SH3 Domains"/>
    <property type="match status" value="1"/>
</dbReference>
<dbReference type="CDD" id="cd16916">
    <property type="entry name" value="HATPase_CheA-like"/>
    <property type="match status" value="1"/>
</dbReference>
<dbReference type="InterPro" id="IPR037006">
    <property type="entry name" value="CheA-like_homodim_sf"/>
</dbReference>
<protein>
    <recommendedName>
        <fullName evidence="3">histidine kinase</fullName>
        <ecNumber evidence="3">2.7.13.3</ecNumber>
    </recommendedName>
</protein>
<dbReference type="GO" id="GO:0006935">
    <property type="term" value="P:chemotaxis"/>
    <property type="evidence" value="ECO:0007669"/>
    <property type="project" value="InterPro"/>
</dbReference>
<evidence type="ECO:0000259" key="10">
    <source>
        <dbReference type="PROSITE" id="PS50109"/>
    </source>
</evidence>
<dbReference type="EC" id="2.7.13.3" evidence="3"/>
<evidence type="ECO:0000256" key="2">
    <source>
        <dbReference type="ARBA" id="ARBA00004236"/>
    </source>
</evidence>
<comment type="caution">
    <text evidence="13">The sequence shown here is derived from an EMBL/GenBank/DDBJ whole genome shotgun (WGS) entry which is preliminary data.</text>
</comment>
<feature type="domain" description="HPt" evidence="12">
    <location>
        <begin position="17"/>
        <end position="121"/>
    </location>
</feature>
<dbReference type="InterPro" id="IPR002545">
    <property type="entry name" value="CheW-lke_dom"/>
</dbReference>
<dbReference type="SMART" id="SM01231">
    <property type="entry name" value="H-kinase_dim"/>
    <property type="match status" value="1"/>
</dbReference>
<feature type="domain" description="CheW-like" evidence="11">
    <location>
        <begin position="490"/>
        <end position="626"/>
    </location>
</feature>
<dbReference type="InterPro" id="IPR036641">
    <property type="entry name" value="HPT_dom_sf"/>
</dbReference>
<keyword evidence="4 8" id="KW-0597">Phosphoprotein</keyword>
<accession>A0A9X2DCJ0</accession>
<dbReference type="SUPFAM" id="SSF55874">
    <property type="entry name" value="ATPase domain of HSP90 chaperone/DNA topoisomerase II/histidine kinase"/>
    <property type="match status" value="1"/>
</dbReference>
<dbReference type="SUPFAM" id="SSF47226">
    <property type="entry name" value="Histidine-containing phosphotransfer domain, HPT domain"/>
    <property type="match status" value="1"/>
</dbReference>
<dbReference type="Gene3D" id="1.20.120.160">
    <property type="entry name" value="HPT domain"/>
    <property type="match status" value="1"/>
</dbReference>
<evidence type="ECO:0000256" key="6">
    <source>
        <dbReference type="ARBA" id="ARBA00022777"/>
    </source>
</evidence>
<dbReference type="RefSeq" id="WP_250828294.1">
    <property type="nucleotide sequence ID" value="NZ_JAMOIL010000026.1"/>
</dbReference>
<evidence type="ECO:0000313" key="13">
    <source>
        <dbReference type="EMBL" id="MCM0621989.1"/>
    </source>
</evidence>
<dbReference type="GO" id="GO:0000155">
    <property type="term" value="F:phosphorelay sensor kinase activity"/>
    <property type="evidence" value="ECO:0007669"/>
    <property type="project" value="InterPro"/>
</dbReference>
<dbReference type="Gene3D" id="1.10.287.560">
    <property type="entry name" value="Histidine kinase CheA-like, homodimeric domain"/>
    <property type="match status" value="1"/>
</dbReference>
<evidence type="ECO:0000256" key="1">
    <source>
        <dbReference type="ARBA" id="ARBA00000085"/>
    </source>
</evidence>
<keyword evidence="14" id="KW-1185">Reference proteome</keyword>
<dbReference type="Gene3D" id="2.40.50.180">
    <property type="entry name" value="CheA-289, Domain 4"/>
    <property type="match status" value="1"/>
</dbReference>
<dbReference type="CDD" id="cd00731">
    <property type="entry name" value="CheA_reg"/>
    <property type="match status" value="1"/>
</dbReference>
<dbReference type="SUPFAM" id="SSF50341">
    <property type="entry name" value="CheW-like"/>
    <property type="match status" value="2"/>
</dbReference>
<organism evidence="13 14">
    <name type="scientific">Nocardioides bruguierae</name>
    <dbReference type="NCBI Taxonomy" id="2945102"/>
    <lineage>
        <taxon>Bacteria</taxon>
        <taxon>Bacillati</taxon>
        <taxon>Actinomycetota</taxon>
        <taxon>Actinomycetes</taxon>
        <taxon>Propionibacteriales</taxon>
        <taxon>Nocardioidaceae</taxon>
        <taxon>Nocardioides</taxon>
    </lineage>
</organism>
<dbReference type="InterPro" id="IPR004358">
    <property type="entry name" value="Sig_transdc_His_kin-like_C"/>
</dbReference>
<evidence type="ECO:0000256" key="3">
    <source>
        <dbReference type="ARBA" id="ARBA00012438"/>
    </source>
</evidence>
<feature type="domain" description="Histidine kinase" evidence="10">
    <location>
        <begin position="248"/>
        <end position="488"/>
    </location>
</feature>
<keyword evidence="6" id="KW-0418">Kinase</keyword>
<sequence length="784" mass="82854">MSNSSQDNPADTAGSSPLAGLEDIVSEFLIESHENLDQLDRDLVALEQDPTSRDLLSGVFRTIHTIKGTSGFLGFGTLESVTHVGESLLARLRDGKLTLTPGTTTILLDVVDAVRDLLATIEQHNGEAGAAYDELVARVQHVLDGGSADEAAAPAAETHAEPAAENPAEPAAEPVAEEVAEPVAAAPVPAPEPVAAAPVPAPAPTLAAVPSAVEEEHHEAPVAQVAPDAAGGEPRRSVADSTIRVDVGLLDSLMTMVGELVLTRNQMLQRAAATENSELAHTTHRLNLIVGELQEGVMKTRLQPIDNVWSKLPRVVRDLSVQLGKHVDLKMEGRETELDKTILEAIRDPLTHLVRNSIDHGIEGPETRAAAGKTEKGTLTLRAFHEGGQVNLEISDDGKGIDPAALKAKAIGKGLVTEEKAARMTDHEAVQLIFLPGFSTAAAVTNVSGRGVGMDVVRTNIEKIGGTIDIVTAHGEGTTVRVRIPLTLAIIPALVVTSAEHRYAIPQVNLLELVRLDAEQSKVAIETVHGAPVYRLRGKLLPLVDLREQLGLEAREPGATYIVVLQADNQEYGLVVDDILDTEEIVVKPLSSQLRSLSTYSGATIMGDGSVALILDVTAIARSSGMNLESGEDPSVANIDLASAESTSVLVVDVGSGRRAAIPVAAVDRLEEMRPDRVERAGQQEVVQYRGQILPMVWLANELGTGGAFADPDSSLRVVVCRSEDQLLGVVVDDILDIVESDLAVRIENGGSDSAVVQEHVTELVDIAAIAARLTPAPSLAWSA</sequence>
<dbReference type="SMART" id="SM00073">
    <property type="entry name" value="HPT"/>
    <property type="match status" value="1"/>
</dbReference>